<comment type="caution">
    <text evidence="3">The sequence shown here is derived from an EMBL/GenBank/DDBJ whole genome shotgun (WGS) entry which is preliminary data.</text>
</comment>
<protein>
    <submittedName>
        <fullName evidence="3">Uncharacterized protein</fullName>
    </submittedName>
</protein>
<dbReference type="Gene3D" id="3.80.10.10">
    <property type="entry name" value="Ribonuclease Inhibitor"/>
    <property type="match status" value="3"/>
</dbReference>
<feature type="transmembrane region" description="Helical" evidence="2">
    <location>
        <begin position="721"/>
        <end position="743"/>
    </location>
</feature>
<keyword evidence="2" id="KW-1133">Transmembrane helix</keyword>
<sequence length="854" mass="92389">MIIAEINFFGLFDEMPNFGPYTSFGDVHIYRDINLPDKGGTIQPDYLINNKLTIYVHDNVKINSTLKNIIAYRNQNGSDYATFWEKSIYFGNNVSFENGSLSFGDFLKIENIRGTRKYTKDFLSKNSGIRKNVQIVINYDGESNFSDKMFEDTDVSNNITIKHGNANYPIFKHKKFDQLVITEPITSTSSLKYLDLLGHTYYSTIYLPYEIVNGTLKATVKEISLKGFANNPNLKLIYGLENVETICDYAFINCPKLTGLILPNVKNIGEFIIAGSGIKIIDFTDSPLNGIVSKYALANSKLETVSFINTQIANIPSYCFAGDTNFRNFIIGRVDNSNNETVLWNQTKIKKIGSHAFDGCVNLDINIPNTVETFDEYAFANCTNLKINIFEGLKTIGPWCFWNCQGLVYVNIPKSVTSFGEGAFKTRTESKKLNVKFNWIDKDDIIPYDDDVWLFGQLIIKVPRDGEGERVRTMSGGMSRELNLINTNKYFNKGYGKMGKKSRKADKAEIENWGSDFNIPKITQKIQSQGVMLPIAGFDIVTNTIQAVGGGSYTVTTYVPATIYLQPTIHEAAIVAAEAAAQAAAASSTESAAIAAQIAAQVTAEAAAAWHAASVSAFAAIGQLNAYIAHTAAAAFSGVTGTLVYGNGVVAATATMAASNASILSAFGGATATVSQSIVAGTAAAGTAAGTAAGSSGAGTAAAGAAAGAGAAVGSTISIPVVGAIIVVIVVVAIITALLTCWLTGVFNPYVEYTTGYYTTDYADIYLPSGEIIVGNDDKTLKLTNEDFGVLMKGFEKHQKASDDALANEPATRSSRNYKQNLYPNVPPPIDFNPERDQLIFSQTFISGGIHFIK</sequence>
<dbReference type="InterPro" id="IPR053139">
    <property type="entry name" value="Surface_bspA-like"/>
</dbReference>
<proteinExistence type="predicted"/>
<evidence type="ECO:0000256" key="1">
    <source>
        <dbReference type="SAM" id="MobiDB-lite"/>
    </source>
</evidence>
<dbReference type="OrthoDB" id="1421090at2759"/>
<dbReference type="EMBL" id="SNRW01001222">
    <property type="protein sequence ID" value="KAA6397254.1"/>
    <property type="molecule type" value="Genomic_DNA"/>
</dbReference>
<reference evidence="3 4" key="1">
    <citation type="submission" date="2019-03" db="EMBL/GenBank/DDBJ databases">
        <title>Single cell metagenomics reveals metabolic interactions within the superorganism composed of flagellate Streblomastix strix and complex community of Bacteroidetes bacteria on its surface.</title>
        <authorList>
            <person name="Treitli S.C."/>
            <person name="Kolisko M."/>
            <person name="Husnik F."/>
            <person name="Keeling P."/>
            <person name="Hampl V."/>
        </authorList>
    </citation>
    <scope>NUCLEOTIDE SEQUENCE [LARGE SCALE GENOMIC DNA]</scope>
    <source>
        <strain evidence="3">ST1C</strain>
    </source>
</reference>
<name>A0A5J4WQD4_9EUKA</name>
<dbReference type="Proteomes" id="UP000324800">
    <property type="component" value="Unassembled WGS sequence"/>
</dbReference>
<evidence type="ECO:0000256" key="2">
    <source>
        <dbReference type="SAM" id="Phobius"/>
    </source>
</evidence>
<dbReference type="InterPro" id="IPR032675">
    <property type="entry name" value="LRR_dom_sf"/>
</dbReference>
<dbReference type="Pfam" id="PF13306">
    <property type="entry name" value="LRR_5"/>
    <property type="match status" value="2"/>
</dbReference>
<dbReference type="InterPro" id="IPR026906">
    <property type="entry name" value="LRR_5"/>
</dbReference>
<evidence type="ECO:0000313" key="3">
    <source>
        <dbReference type="EMBL" id="KAA6397254.1"/>
    </source>
</evidence>
<dbReference type="PANTHER" id="PTHR45661:SF3">
    <property type="entry name" value="IG-LIKE DOMAIN-CONTAINING PROTEIN"/>
    <property type="match status" value="1"/>
</dbReference>
<organism evidence="3 4">
    <name type="scientific">Streblomastix strix</name>
    <dbReference type="NCBI Taxonomy" id="222440"/>
    <lineage>
        <taxon>Eukaryota</taxon>
        <taxon>Metamonada</taxon>
        <taxon>Preaxostyla</taxon>
        <taxon>Oxymonadida</taxon>
        <taxon>Streblomastigidae</taxon>
        <taxon>Streblomastix</taxon>
    </lineage>
</organism>
<feature type="compositionally biased region" description="Polar residues" evidence="1">
    <location>
        <begin position="811"/>
        <end position="821"/>
    </location>
</feature>
<feature type="region of interest" description="Disordered" evidence="1">
    <location>
        <begin position="801"/>
        <end position="821"/>
    </location>
</feature>
<dbReference type="SUPFAM" id="SSF52058">
    <property type="entry name" value="L domain-like"/>
    <property type="match status" value="1"/>
</dbReference>
<accession>A0A5J4WQD4</accession>
<gene>
    <name evidence="3" type="ORF">EZS28_007218</name>
</gene>
<dbReference type="AlphaFoldDB" id="A0A5J4WQD4"/>
<keyword evidence="2" id="KW-0812">Transmembrane</keyword>
<dbReference type="PANTHER" id="PTHR45661">
    <property type="entry name" value="SURFACE ANTIGEN"/>
    <property type="match status" value="1"/>
</dbReference>
<evidence type="ECO:0000313" key="4">
    <source>
        <dbReference type="Proteomes" id="UP000324800"/>
    </source>
</evidence>
<keyword evidence="2" id="KW-0472">Membrane</keyword>